<comment type="caution">
    <text evidence="1">The sequence shown here is derived from an EMBL/GenBank/DDBJ whole genome shotgun (WGS) entry which is preliminary data.</text>
</comment>
<protein>
    <submittedName>
        <fullName evidence="1">Uncharacterized protein</fullName>
    </submittedName>
</protein>
<organism evidence="1 2">
    <name type="scientific">Artemisia annua</name>
    <name type="common">Sweet wormwood</name>
    <dbReference type="NCBI Taxonomy" id="35608"/>
    <lineage>
        <taxon>Eukaryota</taxon>
        <taxon>Viridiplantae</taxon>
        <taxon>Streptophyta</taxon>
        <taxon>Embryophyta</taxon>
        <taxon>Tracheophyta</taxon>
        <taxon>Spermatophyta</taxon>
        <taxon>Magnoliopsida</taxon>
        <taxon>eudicotyledons</taxon>
        <taxon>Gunneridae</taxon>
        <taxon>Pentapetalae</taxon>
        <taxon>asterids</taxon>
        <taxon>campanulids</taxon>
        <taxon>Asterales</taxon>
        <taxon>Asteraceae</taxon>
        <taxon>Asteroideae</taxon>
        <taxon>Anthemideae</taxon>
        <taxon>Artemisiinae</taxon>
        <taxon>Artemisia</taxon>
    </lineage>
</organism>
<reference evidence="1 2" key="1">
    <citation type="journal article" date="2018" name="Mol. Plant">
        <title>The genome of Artemisia annua provides insight into the evolution of Asteraceae family and artemisinin biosynthesis.</title>
        <authorList>
            <person name="Shen Q."/>
            <person name="Zhang L."/>
            <person name="Liao Z."/>
            <person name="Wang S."/>
            <person name="Yan T."/>
            <person name="Shi P."/>
            <person name="Liu M."/>
            <person name="Fu X."/>
            <person name="Pan Q."/>
            <person name="Wang Y."/>
            <person name="Lv Z."/>
            <person name="Lu X."/>
            <person name="Zhang F."/>
            <person name="Jiang W."/>
            <person name="Ma Y."/>
            <person name="Chen M."/>
            <person name="Hao X."/>
            <person name="Li L."/>
            <person name="Tang Y."/>
            <person name="Lv G."/>
            <person name="Zhou Y."/>
            <person name="Sun X."/>
            <person name="Brodelius P.E."/>
            <person name="Rose J.K.C."/>
            <person name="Tang K."/>
        </authorList>
    </citation>
    <scope>NUCLEOTIDE SEQUENCE [LARGE SCALE GENOMIC DNA]</scope>
    <source>
        <strain evidence="2">cv. Huhao1</strain>
        <tissue evidence="1">Leaf</tissue>
    </source>
</reference>
<name>A0A2U1KYG7_ARTAN</name>
<accession>A0A2U1KYG7</accession>
<gene>
    <name evidence="1" type="ORF">CTI12_AA550770</name>
</gene>
<dbReference type="Proteomes" id="UP000245207">
    <property type="component" value="Unassembled WGS sequence"/>
</dbReference>
<proteinExistence type="predicted"/>
<sequence length="124" mass="13984">MTRETLTIAGVHESAKQDHIPFSNKDILGDRELLDVLVNMSVWMIFKCRRLEREPHYQIDEPAVFSGFGSLSQVYYLPTARLCSALPDEPAVFSGFGSLSQFRELAFGNYNMVCNALLGFSLFV</sequence>
<keyword evidence="2" id="KW-1185">Reference proteome</keyword>
<evidence type="ECO:0000313" key="2">
    <source>
        <dbReference type="Proteomes" id="UP000245207"/>
    </source>
</evidence>
<evidence type="ECO:0000313" key="1">
    <source>
        <dbReference type="EMBL" id="PWA41801.1"/>
    </source>
</evidence>
<dbReference type="EMBL" id="PKPP01012823">
    <property type="protein sequence ID" value="PWA41801.1"/>
    <property type="molecule type" value="Genomic_DNA"/>
</dbReference>
<dbReference type="AlphaFoldDB" id="A0A2U1KYG7"/>